<dbReference type="RefSeq" id="WP_073095811.1">
    <property type="nucleotide sequence ID" value="NZ_FRCY01000011.1"/>
</dbReference>
<evidence type="ECO:0000313" key="2">
    <source>
        <dbReference type="Proteomes" id="UP000184513"/>
    </source>
</evidence>
<dbReference type="AlphaFoldDB" id="A0A1M7PVI1"/>
<protein>
    <submittedName>
        <fullName evidence="1">Uncharacterized protein</fullName>
    </submittedName>
</protein>
<evidence type="ECO:0000313" key="1">
    <source>
        <dbReference type="EMBL" id="SHN21591.1"/>
    </source>
</evidence>
<dbReference type="OrthoDB" id="1161221at2"/>
<proteinExistence type="predicted"/>
<name>A0A1M7PVI1_9BACT</name>
<dbReference type="Proteomes" id="UP000184513">
    <property type="component" value="Unassembled WGS sequence"/>
</dbReference>
<gene>
    <name evidence="1" type="ORF">SAMN04488057_11121</name>
</gene>
<dbReference type="EMBL" id="FRCY01000011">
    <property type="protein sequence ID" value="SHN21591.1"/>
    <property type="molecule type" value="Genomic_DNA"/>
</dbReference>
<accession>A0A1M7PVI1</accession>
<organism evidence="1 2">
    <name type="scientific">Cyclobacterium lianum</name>
    <dbReference type="NCBI Taxonomy" id="388280"/>
    <lineage>
        <taxon>Bacteria</taxon>
        <taxon>Pseudomonadati</taxon>
        <taxon>Bacteroidota</taxon>
        <taxon>Cytophagia</taxon>
        <taxon>Cytophagales</taxon>
        <taxon>Cyclobacteriaceae</taxon>
        <taxon>Cyclobacterium</taxon>
    </lineage>
</organism>
<sequence length="168" mass="19635">MQKNLYLVCPANHLEAFLQQKFGTDHFFLTALGSVFRFDEVRFVEQVADFLMQGRIDQILMVQDLNCPFKNRIINHEKGLSCYAEEYLFDLYIDHYYQINQCASRREKARKLALVHSRNLAQTIYQHPLLEGPVKQQGIKIVSLLIDWKSNLIEKVAHATQLENVVVH</sequence>
<reference evidence="1 2" key="1">
    <citation type="submission" date="2016-11" db="EMBL/GenBank/DDBJ databases">
        <authorList>
            <person name="Jaros S."/>
            <person name="Januszkiewicz K."/>
            <person name="Wedrychowicz H."/>
        </authorList>
    </citation>
    <scope>NUCLEOTIDE SEQUENCE [LARGE SCALE GENOMIC DNA]</scope>
    <source>
        <strain evidence="1 2">CGMCC 1.6102</strain>
    </source>
</reference>
<keyword evidence="2" id="KW-1185">Reference proteome</keyword>